<feature type="region of interest" description="Disordered" evidence="1">
    <location>
        <begin position="58"/>
        <end position="94"/>
    </location>
</feature>
<gene>
    <name evidence="2" type="ORF">EJ05DRAFT_480802</name>
</gene>
<evidence type="ECO:0000313" key="2">
    <source>
        <dbReference type="EMBL" id="KAF2752963.1"/>
    </source>
</evidence>
<sequence>MGTTSTPLVQRPEGNGYVTPASVVLESETDAVKDTAITTIAQLVMRLDEQDQALEMVSKRLDKVEERENSSNNKRQRPSPESSSNRSKRQALPVDGLVPAKKGSLYTPPVAKLLSIPKGKRMEQLKWTPSAFSYPDAHGWIYCAYPPNLIRVQDLERKTVSDYVMAMAKYVGEPQSHRAGEVRRVDWRIVKEELSYMRPEVSKRARLVKRDGGGGMPPRTDKETMVEIIDDVSEQNVALALGIDYSKGT</sequence>
<dbReference type="AlphaFoldDB" id="A0A6A6VRY7"/>
<proteinExistence type="predicted"/>
<evidence type="ECO:0000256" key="1">
    <source>
        <dbReference type="SAM" id="MobiDB-lite"/>
    </source>
</evidence>
<dbReference type="Proteomes" id="UP000799437">
    <property type="component" value="Unassembled WGS sequence"/>
</dbReference>
<reference evidence="2" key="1">
    <citation type="journal article" date="2020" name="Stud. Mycol.">
        <title>101 Dothideomycetes genomes: a test case for predicting lifestyles and emergence of pathogens.</title>
        <authorList>
            <person name="Haridas S."/>
            <person name="Albert R."/>
            <person name="Binder M."/>
            <person name="Bloem J."/>
            <person name="Labutti K."/>
            <person name="Salamov A."/>
            <person name="Andreopoulos B."/>
            <person name="Baker S."/>
            <person name="Barry K."/>
            <person name="Bills G."/>
            <person name="Bluhm B."/>
            <person name="Cannon C."/>
            <person name="Castanera R."/>
            <person name="Culley D."/>
            <person name="Daum C."/>
            <person name="Ezra D."/>
            <person name="Gonzalez J."/>
            <person name="Henrissat B."/>
            <person name="Kuo A."/>
            <person name="Liang C."/>
            <person name="Lipzen A."/>
            <person name="Lutzoni F."/>
            <person name="Magnuson J."/>
            <person name="Mondo S."/>
            <person name="Nolan M."/>
            <person name="Ohm R."/>
            <person name="Pangilinan J."/>
            <person name="Park H.-J."/>
            <person name="Ramirez L."/>
            <person name="Alfaro M."/>
            <person name="Sun H."/>
            <person name="Tritt A."/>
            <person name="Yoshinaga Y."/>
            <person name="Zwiers L.-H."/>
            <person name="Turgeon B."/>
            <person name="Goodwin S."/>
            <person name="Spatafora J."/>
            <person name="Crous P."/>
            <person name="Grigoriev I."/>
        </authorList>
    </citation>
    <scope>NUCLEOTIDE SEQUENCE</scope>
    <source>
        <strain evidence="2">CBS 121739</strain>
    </source>
</reference>
<keyword evidence="3" id="KW-1185">Reference proteome</keyword>
<dbReference type="GeneID" id="54485996"/>
<organism evidence="2 3">
    <name type="scientific">Pseudovirgaria hyperparasitica</name>
    <dbReference type="NCBI Taxonomy" id="470096"/>
    <lineage>
        <taxon>Eukaryota</taxon>
        <taxon>Fungi</taxon>
        <taxon>Dikarya</taxon>
        <taxon>Ascomycota</taxon>
        <taxon>Pezizomycotina</taxon>
        <taxon>Dothideomycetes</taxon>
        <taxon>Dothideomycetes incertae sedis</taxon>
        <taxon>Acrospermales</taxon>
        <taxon>Acrospermaceae</taxon>
        <taxon>Pseudovirgaria</taxon>
    </lineage>
</organism>
<dbReference type="RefSeq" id="XP_033595414.1">
    <property type="nucleotide sequence ID" value="XM_033744942.1"/>
</dbReference>
<evidence type="ECO:0000313" key="3">
    <source>
        <dbReference type="Proteomes" id="UP000799437"/>
    </source>
</evidence>
<dbReference type="EMBL" id="ML996589">
    <property type="protein sequence ID" value="KAF2752963.1"/>
    <property type="molecule type" value="Genomic_DNA"/>
</dbReference>
<feature type="compositionally biased region" description="Basic and acidic residues" evidence="1">
    <location>
        <begin position="58"/>
        <end position="69"/>
    </location>
</feature>
<name>A0A6A6VRY7_9PEZI</name>
<accession>A0A6A6VRY7</accession>
<protein>
    <submittedName>
        <fullName evidence="2">Uncharacterized protein</fullName>
    </submittedName>
</protein>